<dbReference type="SUPFAM" id="SSF48452">
    <property type="entry name" value="TPR-like"/>
    <property type="match status" value="1"/>
</dbReference>
<evidence type="ECO:0000256" key="3">
    <source>
        <dbReference type="ARBA" id="ARBA00022833"/>
    </source>
</evidence>
<dbReference type="EMBL" id="JANPWB010000008">
    <property type="protein sequence ID" value="KAJ1165534.1"/>
    <property type="molecule type" value="Genomic_DNA"/>
</dbReference>
<name>A0AAV7SNF1_PLEWA</name>
<evidence type="ECO:0000256" key="4">
    <source>
        <dbReference type="PROSITE-ProRule" id="PRU00134"/>
    </source>
</evidence>
<evidence type="ECO:0000256" key="1">
    <source>
        <dbReference type="ARBA" id="ARBA00022723"/>
    </source>
</evidence>
<dbReference type="PANTHER" id="PTHR46533">
    <property type="entry name" value="ZINC FINGER MYND DOMAIN-CONTAINING PROTEIN 12"/>
    <property type="match status" value="1"/>
</dbReference>
<keyword evidence="3" id="KW-0862">Zinc</keyword>
<dbReference type="GO" id="GO:0008270">
    <property type="term" value="F:zinc ion binding"/>
    <property type="evidence" value="ECO:0007669"/>
    <property type="project" value="UniProtKB-KW"/>
</dbReference>
<dbReference type="AlphaFoldDB" id="A0AAV7SNF1"/>
<protein>
    <recommendedName>
        <fullName evidence="5">MYND-type domain-containing protein</fullName>
    </recommendedName>
</protein>
<dbReference type="InterPro" id="IPR002893">
    <property type="entry name" value="Znf_MYND"/>
</dbReference>
<sequence>MLSVNPLSNPKGVRLLCELCQAPAFLQCPECRVTFYCSAEHQRSDFDSVHPQLCPLLVPLRAPKPALCSETERQRSAEKSLQIRRHLLEISQQAAERLLGSGKHSQALPAAMHALRFGIALHGLRSLQLVSAYLLLAEASTGLGEFTQAEEYLSQADWTILKSPECSPTLLAKLHRNHGTLLFFSKGNQTEALRHLANDIYYNSCAYGTNDTRTAPGYFYMANIFLRQRKEETADSVFAEVTEIWHAHLSKMLQGRLQNSREAEGPEEECIEEARVAEAVKMLTEIWDVRERVLKQDSDKIARNLHALAMLHFLLSDVPKAYEVAHKALLIAKELPNQDEAEAITVFLKLAESKLPVCK</sequence>
<comment type="caution">
    <text evidence="6">The sequence shown here is derived from an EMBL/GenBank/DDBJ whole genome shotgun (WGS) entry which is preliminary data.</text>
</comment>
<dbReference type="Proteomes" id="UP001066276">
    <property type="component" value="Chromosome 4_2"/>
</dbReference>
<dbReference type="InterPro" id="IPR011990">
    <property type="entry name" value="TPR-like_helical_dom_sf"/>
</dbReference>
<feature type="domain" description="MYND-type" evidence="5">
    <location>
        <begin position="17"/>
        <end position="54"/>
    </location>
</feature>
<dbReference type="InterPro" id="IPR053248">
    <property type="entry name" value="Zinc_finger_MYND_domain"/>
</dbReference>
<evidence type="ECO:0000259" key="5">
    <source>
        <dbReference type="PROSITE" id="PS50865"/>
    </source>
</evidence>
<evidence type="ECO:0000313" key="7">
    <source>
        <dbReference type="Proteomes" id="UP001066276"/>
    </source>
</evidence>
<dbReference type="Gene3D" id="6.10.140.2220">
    <property type="match status" value="1"/>
</dbReference>
<proteinExistence type="predicted"/>
<keyword evidence="1" id="KW-0479">Metal-binding</keyword>
<reference evidence="6" key="1">
    <citation type="journal article" date="2022" name="bioRxiv">
        <title>Sequencing and chromosome-scale assembly of the giantPleurodeles waltlgenome.</title>
        <authorList>
            <person name="Brown T."/>
            <person name="Elewa A."/>
            <person name="Iarovenko S."/>
            <person name="Subramanian E."/>
            <person name="Araus A.J."/>
            <person name="Petzold A."/>
            <person name="Susuki M."/>
            <person name="Suzuki K.-i.T."/>
            <person name="Hayashi T."/>
            <person name="Toyoda A."/>
            <person name="Oliveira C."/>
            <person name="Osipova E."/>
            <person name="Leigh N.D."/>
            <person name="Simon A."/>
            <person name="Yun M.H."/>
        </authorList>
    </citation>
    <scope>NUCLEOTIDE SEQUENCE</scope>
    <source>
        <strain evidence="6">20211129_DDA</strain>
        <tissue evidence="6">Liver</tissue>
    </source>
</reference>
<organism evidence="6 7">
    <name type="scientific">Pleurodeles waltl</name>
    <name type="common">Iberian ribbed newt</name>
    <dbReference type="NCBI Taxonomy" id="8319"/>
    <lineage>
        <taxon>Eukaryota</taxon>
        <taxon>Metazoa</taxon>
        <taxon>Chordata</taxon>
        <taxon>Craniata</taxon>
        <taxon>Vertebrata</taxon>
        <taxon>Euteleostomi</taxon>
        <taxon>Amphibia</taxon>
        <taxon>Batrachia</taxon>
        <taxon>Caudata</taxon>
        <taxon>Salamandroidea</taxon>
        <taxon>Salamandridae</taxon>
        <taxon>Pleurodelinae</taxon>
        <taxon>Pleurodeles</taxon>
    </lineage>
</organism>
<evidence type="ECO:0000313" key="6">
    <source>
        <dbReference type="EMBL" id="KAJ1165534.1"/>
    </source>
</evidence>
<dbReference type="Gene3D" id="1.25.40.10">
    <property type="entry name" value="Tetratricopeptide repeat domain"/>
    <property type="match status" value="2"/>
</dbReference>
<dbReference type="SUPFAM" id="SSF144232">
    <property type="entry name" value="HIT/MYND zinc finger-like"/>
    <property type="match status" value="1"/>
</dbReference>
<evidence type="ECO:0000256" key="2">
    <source>
        <dbReference type="ARBA" id="ARBA00022771"/>
    </source>
</evidence>
<keyword evidence="2 4" id="KW-0863">Zinc-finger</keyword>
<gene>
    <name evidence="6" type="ORF">NDU88_005960</name>
</gene>
<accession>A0AAV7SNF1</accession>
<keyword evidence="7" id="KW-1185">Reference proteome</keyword>
<dbReference type="PANTHER" id="PTHR46533:SF1">
    <property type="entry name" value="ZINC FINGER MYND DOMAIN-CONTAINING PROTEIN 12"/>
    <property type="match status" value="1"/>
</dbReference>
<dbReference type="PROSITE" id="PS01360">
    <property type="entry name" value="ZF_MYND_1"/>
    <property type="match status" value="1"/>
</dbReference>
<dbReference type="Pfam" id="PF01753">
    <property type="entry name" value="zf-MYND"/>
    <property type="match status" value="1"/>
</dbReference>
<dbReference type="PROSITE" id="PS50865">
    <property type="entry name" value="ZF_MYND_2"/>
    <property type="match status" value="1"/>
</dbReference>